<evidence type="ECO:0000313" key="2">
    <source>
        <dbReference type="Proteomes" id="UP000245390"/>
    </source>
</evidence>
<gene>
    <name evidence="1" type="ORF">C8D95_10555</name>
</gene>
<accession>A0A316G5T6</accession>
<name>A0A316G5T6_9RHOB</name>
<sequence>MTDLTNEKIGQDMVENVLNRVMRQYARLLFDPTFSLRKNELLGSMIEDIPEESREAVAKLLDHCCITTMHALLNFITKHNGDEDQVYAFDLSIEHGGGVSSLLDFSDDPGADLVMEDGWAEKYKKY</sequence>
<organism evidence="1 2">
    <name type="scientific">Silicimonas algicola</name>
    <dbReference type="NCBI Taxonomy" id="1826607"/>
    <lineage>
        <taxon>Bacteria</taxon>
        <taxon>Pseudomonadati</taxon>
        <taxon>Pseudomonadota</taxon>
        <taxon>Alphaproteobacteria</taxon>
        <taxon>Rhodobacterales</taxon>
        <taxon>Paracoccaceae</taxon>
    </lineage>
</organism>
<protein>
    <submittedName>
        <fullName evidence="1">Uncharacterized protein</fullName>
    </submittedName>
</protein>
<proteinExistence type="predicted"/>
<dbReference type="RefSeq" id="WP_109759437.1">
    <property type="nucleotide sequence ID" value="NZ_CP034588.1"/>
</dbReference>
<evidence type="ECO:0000313" key="1">
    <source>
        <dbReference type="EMBL" id="PWK55993.1"/>
    </source>
</evidence>
<comment type="caution">
    <text evidence="1">The sequence shown here is derived from an EMBL/GenBank/DDBJ whole genome shotgun (WGS) entry which is preliminary data.</text>
</comment>
<dbReference type="KEGG" id="salo:EF888_18320"/>
<dbReference type="AlphaFoldDB" id="A0A316G5T6"/>
<dbReference type="Proteomes" id="UP000245390">
    <property type="component" value="Unassembled WGS sequence"/>
</dbReference>
<dbReference type="EMBL" id="QGGV01000005">
    <property type="protein sequence ID" value="PWK55993.1"/>
    <property type="molecule type" value="Genomic_DNA"/>
</dbReference>
<keyword evidence="2" id="KW-1185">Reference proteome</keyword>
<reference evidence="1 2" key="1">
    <citation type="submission" date="2018-05" db="EMBL/GenBank/DDBJ databases">
        <title>Genomic Encyclopedia of Type Strains, Phase IV (KMG-IV): sequencing the most valuable type-strain genomes for metagenomic binning, comparative biology and taxonomic classification.</title>
        <authorList>
            <person name="Goeker M."/>
        </authorList>
    </citation>
    <scope>NUCLEOTIDE SEQUENCE [LARGE SCALE GENOMIC DNA]</scope>
    <source>
        <strain evidence="1 2">DSM 103371</strain>
    </source>
</reference>